<reference evidence="2 3" key="1">
    <citation type="submission" date="2022-07" db="EMBL/GenBank/DDBJ databases">
        <title>Pantoea trifolii sp. nov. isolated from root nodules of Trifolium rubens.</title>
        <authorList>
            <person name="Kalita M."/>
            <person name="Wdowiak-Wrobel S."/>
            <person name="Marek-Kozaczuk M."/>
            <person name="Palusinska-Szysz M."/>
            <person name="Sokolowski W."/>
            <person name="Coutinho T."/>
            <person name="Hlahane L."/>
        </authorList>
    </citation>
    <scope>NUCLEOTIDE SEQUENCE [LARGE SCALE GENOMIC DNA]</scope>
    <source>
        <strain evidence="2 3">MMK2</strain>
    </source>
</reference>
<gene>
    <name evidence="2" type="ORF">NQH49_16775</name>
</gene>
<accession>A0ABT1VP20</accession>
<dbReference type="EMBL" id="JANIET010000001">
    <property type="protein sequence ID" value="MCQ8229119.1"/>
    <property type="molecule type" value="Genomic_DNA"/>
</dbReference>
<sequence length="86" mass="9870">MTTFHFLKIWPEHYQDVISGMKRAELRKNDRDYSVGDSLMLKEYQPKNGNFTGSEVHVVVTHITDVSDWLPGYVMLSVGLLARGRS</sequence>
<dbReference type="InterPro" id="IPR039440">
    <property type="entry name" value="DUF3850"/>
</dbReference>
<dbReference type="InterPro" id="IPR015947">
    <property type="entry name" value="PUA-like_sf"/>
</dbReference>
<organism evidence="2 3">
    <name type="scientific">Pantoea trifolii</name>
    <dbReference type="NCBI Taxonomy" id="2968030"/>
    <lineage>
        <taxon>Bacteria</taxon>
        <taxon>Pseudomonadati</taxon>
        <taxon>Pseudomonadota</taxon>
        <taxon>Gammaproteobacteria</taxon>
        <taxon>Enterobacterales</taxon>
        <taxon>Erwiniaceae</taxon>
        <taxon>Pantoea</taxon>
    </lineage>
</organism>
<dbReference type="Proteomes" id="UP001300015">
    <property type="component" value="Unassembled WGS sequence"/>
</dbReference>
<dbReference type="Gene3D" id="2.30.130.30">
    <property type="entry name" value="Hypothetical protein"/>
    <property type="match status" value="1"/>
</dbReference>
<comment type="caution">
    <text evidence="2">The sequence shown here is derived from an EMBL/GenBank/DDBJ whole genome shotgun (WGS) entry which is preliminary data.</text>
</comment>
<evidence type="ECO:0000259" key="1">
    <source>
        <dbReference type="Pfam" id="PF12961"/>
    </source>
</evidence>
<keyword evidence="3" id="KW-1185">Reference proteome</keyword>
<name>A0ABT1VP20_9GAMM</name>
<proteinExistence type="predicted"/>
<protein>
    <submittedName>
        <fullName evidence="2">DUF3850 domain-containing protein</fullName>
    </submittedName>
</protein>
<dbReference type="Pfam" id="PF12961">
    <property type="entry name" value="DUF3850"/>
    <property type="match status" value="1"/>
</dbReference>
<dbReference type="SUPFAM" id="SSF88697">
    <property type="entry name" value="PUA domain-like"/>
    <property type="match status" value="1"/>
</dbReference>
<evidence type="ECO:0000313" key="2">
    <source>
        <dbReference type="EMBL" id="MCQ8229119.1"/>
    </source>
</evidence>
<feature type="domain" description="DUF3850" evidence="1">
    <location>
        <begin position="5"/>
        <end position="77"/>
    </location>
</feature>
<evidence type="ECO:0000313" key="3">
    <source>
        <dbReference type="Proteomes" id="UP001300015"/>
    </source>
</evidence>
<dbReference type="RefSeq" id="WP_256697519.1">
    <property type="nucleotide sequence ID" value="NZ_JANIES010000001.1"/>
</dbReference>